<accession>A0A3E0WJ61</accession>
<dbReference type="AlphaFoldDB" id="A0A3E0WJ61"/>
<feature type="transmembrane region" description="Helical" evidence="1">
    <location>
        <begin position="21"/>
        <end position="41"/>
    </location>
</feature>
<evidence type="ECO:0000256" key="1">
    <source>
        <dbReference type="SAM" id="Phobius"/>
    </source>
</evidence>
<dbReference type="InterPro" id="IPR036259">
    <property type="entry name" value="MFS_trans_sf"/>
</dbReference>
<dbReference type="RefSeq" id="WP_116303669.1">
    <property type="nucleotide sequence ID" value="NZ_NFZV01000026.1"/>
</dbReference>
<evidence type="ECO:0008006" key="4">
    <source>
        <dbReference type="Google" id="ProtNLM"/>
    </source>
</evidence>
<keyword evidence="1" id="KW-0472">Membrane</keyword>
<sequence>MVQAASTEQVGSRYITIAFSYATLFFAGGQLIGPAISGWLIELTGDFRSAIAFTCVGLAIGLLLTYRMRSFPPEPAIIDREQQLHAQRP</sequence>
<dbReference type="Proteomes" id="UP000256763">
    <property type="component" value="Unassembled WGS sequence"/>
</dbReference>
<keyword evidence="1" id="KW-1133">Transmembrane helix</keyword>
<gene>
    <name evidence="2" type="ORF">CAL65_18680</name>
</gene>
<name>A0A3E0WJ61_9GAMM</name>
<evidence type="ECO:0000313" key="3">
    <source>
        <dbReference type="Proteomes" id="UP000256763"/>
    </source>
</evidence>
<dbReference type="SUPFAM" id="SSF103473">
    <property type="entry name" value="MFS general substrate transporter"/>
    <property type="match status" value="1"/>
</dbReference>
<proteinExistence type="predicted"/>
<keyword evidence="3" id="KW-1185">Reference proteome</keyword>
<protein>
    <recommendedName>
        <fullName evidence="4">Major facilitator superfamily (MFS) profile domain-containing protein</fullName>
    </recommendedName>
</protein>
<feature type="transmembrane region" description="Helical" evidence="1">
    <location>
        <begin position="47"/>
        <end position="66"/>
    </location>
</feature>
<comment type="caution">
    <text evidence="2">The sequence shown here is derived from an EMBL/GenBank/DDBJ whole genome shotgun (WGS) entry which is preliminary data.</text>
</comment>
<keyword evidence="1" id="KW-0812">Transmembrane</keyword>
<reference evidence="3" key="1">
    <citation type="submission" date="2017-05" db="EMBL/GenBank/DDBJ databases">
        <authorList>
            <person name="Sharma S."/>
            <person name="Sidhu C."/>
            <person name="Pinnaka A.K."/>
        </authorList>
    </citation>
    <scope>NUCLEOTIDE SEQUENCE [LARGE SCALE GENOMIC DNA]</scope>
    <source>
        <strain evidence="3">AK93</strain>
    </source>
</reference>
<dbReference type="OrthoDB" id="6362084at2"/>
<dbReference type="Gene3D" id="1.20.1250.20">
    <property type="entry name" value="MFS general substrate transporter like domains"/>
    <property type="match status" value="1"/>
</dbReference>
<dbReference type="EMBL" id="NFZW01000025">
    <property type="protein sequence ID" value="RFA32828.1"/>
    <property type="molecule type" value="Genomic_DNA"/>
</dbReference>
<evidence type="ECO:0000313" key="2">
    <source>
        <dbReference type="EMBL" id="RFA32828.1"/>
    </source>
</evidence>
<organism evidence="2 3">
    <name type="scientific">Alkalilimnicola ehrlichii</name>
    <dbReference type="NCBI Taxonomy" id="351052"/>
    <lineage>
        <taxon>Bacteria</taxon>
        <taxon>Pseudomonadati</taxon>
        <taxon>Pseudomonadota</taxon>
        <taxon>Gammaproteobacteria</taxon>
        <taxon>Chromatiales</taxon>
        <taxon>Ectothiorhodospiraceae</taxon>
        <taxon>Alkalilimnicola</taxon>
    </lineage>
</organism>